<evidence type="ECO:0000313" key="5">
    <source>
        <dbReference type="EMBL" id="GBE90007.1"/>
    </source>
</evidence>
<dbReference type="GeneID" id="38786924"/>
<dbReference type="GO" id="GO:0016020">
    <property type="term" value="C:membrane"/>
    <property type="evidence" value="ECO:0007669"/>
    <property type="project" value="InterPro"/>
</dbReference>
<comment type="similarity">
    <text evidence="1">Belongs to the TRAFAC class dynamin-like GTPase superfamily. IRG family.</text>
</comment>
<feature type="transmembrane region" description="Helical" evidence="3">
    <location>
        <begin position="14"/>
        <end position="33"/>
    </location>
</feature>
<keyword evidence="3" id="KW-0472">Membrane</keyword>
<feature type="compositionally biased region" description="Acidic residues" evidence="2">
    <location>
        <begin position="327"/>
        <end position="341"/>
    </location>
</feature>
<dbReference type="SUPFAM" id="SSF52540">
    <property type="entry name" value="P-loop containing nucleoside triphosphate hydrolases"/>
    <property type="match status" value="1"/>
</dbReference>
<evidence type="ECO:0000313" key="6">
    <source>
        <dbReference type="Proteomes" id="UP000287166"/>
    </source>
</evidence>
<dbReference type="InterPro" id="IPR027417">
    <property type="entry name" value="P-loop_NTPase"/>
</dbReference>
<dbReference type="EMBL" id="BFAD01000018">
    <property type="protein sequence ID" value="GBE90007.1"/>
    <property type="molecule type" value="Genomic_DNA"/>
</dbReference>
<dbReference type="AlphaFoldDB" id="A0A401H6E0"/>
<protein>
    <recommendedName>
        <fullName evidence="4">IRG-type G domain-containing protein</fullName>
    </recommendedName>
</protein>
<sequence>MGGTQSTWASSNPWLVRPSPALAILLTVAVLIGQMKKTEDDWMTAEEAKDLEEQWLAEVQKREEARRVEQQAWIMADKMMQELNDKWDIDEDAILAAGKRWEGEGRRLAEEDGRSADVKTRPMDQKSAERKAQPAEGEPPERMPVGEGRSLGEVSTTKAYQAMREERRNDHNESRYAPSRLAERRGDFGGGKESAGIAGSGKSSLINALRGISNSSKGINKGSNLEVAPTGIIETTSIIGRYVDPDPEKPFVWYDIPGAGTLKIPGWQYFNTQGLYIFDCIVILFDNRFTETDIALLQNCARFGIPSFVVGSKSQAKIAAIVKDMQDSESDSDEEDRDEWDADHGSYNRNDRVAREKYIKETNESVLHNLAAAGLPPRRVYLVDKDVLRKVVRESSRKNSSSLFQNIPLIGRKPSREDRVSKDGKLEDQIIDERNLLNDMLRAGYERTAGPWWFF</sequence>
<feature type="compositionally biased region" description="Basic and acidic residues" evidence="2">
    <location>
        <begin position="105"/>
        <end position="133"/>
    </location>
</feature>
<keyword evidence="3" id="KW-1133">Transmembrane helix</keyword>
<comment type="caution">
    <text evidence="5">The sequence shown here is derived from an EMBL/GenBank/DDBJ whole genome shotgun (WGS) entry which is preliminary data.</text>
</comment>
<feature type="compositionally biased region" description="Basic and acidic residues" evidence="2">
    <location>
        <begin position="163"/>
        <end position="174"/>
    </location>
</feature>
<dbReference type="Pfam" id="PF05049">
    <property type="entry name" value="IIGP"/>
    <property type="match status" value="1"/>
</dbReference>
<dbReference type="InParanoid" id="A0A401H6E0"/>
<name>A0A401H6E0_9APHY</name>
<dbReference type="RefSeq" id="XP_027620920.1">
    <property type="nucleotide sequence ID" value="XM_027765119.1"/>
</dbReference>
<dbReference type="PANTHER" id="PTHR14143:SF1">
    <property type="entry name" value="IRG-TYPE G DOMAIN-CONTAINING PROTEIN"/>
    <property type="match status" value="1"/>
</dbReference>
<dbReference type="STRING" id="139825.A0A401H6E0"/>
<keyword evidence="6" id="KW-1185">Reference proteome</keyword>
<dbReference type="InterPro" id="IPR007743">
    <property type="entry name" value="Immunity-related_GTPase-like"/>
</dbReference>
<accession>A0A401H6E0</accession>
<dbReference type="InterPro" id="IPR030385">
    <property type="entry name" value="G_IRG_dom"/>
</dbReference>
<reference evidence="5 6" key="1">
    <citation type="journal article" date="2018" name="Sci. Rep.">
        <title>Genome sequence of the cauliflower mushroom Sparassis crispa (Hanabiratake) and its association with beneficial usage.</title>
        <authorList>
            <person name="Kiyama R."/>
            <person name="Furutani Y."/>
            <person name="Kawaguchi K."/>
            <person name="Nakanishi T."/>
        </authorList>
    </citation>
    <scope>NUCLEOTIDE SEQUENCE [LARGE SCALE GENOMIC DNA]</scope>
</reference>
<dbReference type="Proteomes" id="UP000287166">
    <property type="component" value="Unassembled WGS sequence"/>
</dbReference>
<dbReference type="OrthoDB" id="422720at2759"/>
<evidence type="ECO:0000256" key="1">
    <source>
        <dbReference type="ARBA" id="ARBA00005429"/>
    </source>
</evidence>
<dbReference type="PROSITE" id="PS51716">
    <property type="entry name" value="G_IRG"/>
    <property type="match status" value="1"/>
</dbReference>
<evidence type="ECO:0000256" key="2">
    <source>
        <dbReference type="SAM" id="MobiDB-lite"/>
    </source>
</evidence>
<gene>
    <name evidence="5" type="ORF">SCP_1800290</name>
</gene>
<dbReference type="PANTHER" id="PTHR14143">
    <property type="entry name" value="INTERFERON-INDUCIBLE GTPASE FAMILY MEMBER"/>
    <property type="match status" value="1"/>
</dbReference>
<feature type="region of interest" description="Disordered" evidence="2">
    <location>
        <begin position="324"/>
        <end position="347"/>
    </location>
</feature>
<dbReference type="Gene3D" id="3.40.50.300">
    <property type="entry name" value="P-loop containing nucleotide triphosphate hydrolases"/>
    <property type="match status" value="1"/>
</dbReference>
<feature type="region of interest" description="Disordered" evidence="2">
    <location>
        <begin position="105"/>
        <end position="198"/>
    </location>
</feature>
<dbReference type="GO" id="GO:0005525">
    <property type="term" value="F:GTP binding"/>
    <property type="evidence" value="ECO:0007669"/>
    <property type="project" value="InterPro"/>
</dbReference>
<proteinExistence type="inferred from homology"/>
<feature type="domain" description="IRG-type G" evidence="4">
    <location>
        <begin position="188"/>
        <end position="417"/>
    </location>
</feature>
<organism evidence="5 6">
    <name type="scientific">Sparassis crispa</name>
    <dbReference type="NCBI Taxonomy" id="139825"/>
    <lineage>
        <taxon>Eukaryota</taxon>
        <taxon>Fungi</taxon>
        <taxon>Dikarya</taxon>
        <taxon>Basidiomycota</taxon>
        <taxon>Agaricomycotina</taxon>
        <taxon>Agaricomycetes</taxon>
        <taxon>Polyporales</taxon>
        <taxon>Sparassidaceae</taxon>
        <taxon>Sparassis</taxon>
    </lineage>
</organism>
<evidence type="ECO:0000256" key="3">
    <source>
        <dbReference type="SAM" id="Phobius"/>
    </source>
</evidence>
<evidence type="ECO:0000259" key="4">
    <source>
        <dbReference type="PROSITE" id="PS51716"/>
    </source>
</evidence>
<keyword evidence="3" id="KW-0812">Transmembrane</keyword>